<dbReference type="AlphaFoldDB" id="A0A6C0JFH0"/>
<protein>
    <submittedName>
        <fullName evidence="1">Uncharacterized protein</fullName>
    </submittedName>
</protein>
<sequence>MNYNYIVNPLTNRKCSIHTRNGQKILSQYINQNGGACGFCGADGVNKSTCPHNPANIHRKDKLIAQGKHNSTLKGVARERPVEHSPRVDTREPKHENILIGPNYASGFLNAKLASEKDQPFSRNFLIFGEAHLPYVFDEKSLSVKYFPNWIENIAKTYEGCIDFFLEGMFKNSMISIDPQTMSMEYRELPTIKSKSVIDYRVGGGGEGYTIDKLRNIFNPQIKDRTFSQVVNYPNFRYHFVDIRQIYDHSDYNKNVNLMNIYHLQESIIKGCLEILQNINNQIIDALKRKVSIDKYIIDYFLGSPIHPPMIKSMAKGPILYPLKTINNILGNCFDFILDKKEYTPLTKKSFDSVIDIIFQDEQKFRDYMNLLYKNNIVKKEPELHIKLIQCLIGYVKHLSEHIDEINNSTLFIKGVIDKQFKKSVLTKDDFYNNRDIWNKIVDKEFDNILDFSSLIMIMDIYTLCRMFAKFDKSKMERGPKACRGEMFSQPRNIIFYGGSLHAEVYTEFIKRMTKTEPIFVNKDGRLTGDNWVPYDGITPFFRNAI</sequence>
<dbReference type="EMBL" id="MN740373">
    <property type="protein sequence ID" value="QHU03217.1"/>
    <property type="molecule type" value="Genomic_DNA"/>
</dbReference>
<evidence type="ECO:0000313" key="1">
    <source>
        <dbReference type="EMBL" id="QHU03217.1"/>
    </source>
</evidence>
<organism evidence="1">
    <name type="scientific">viral metagenome</name>
    <dbReference type="NCBI Taxonomy" id="1070528"/>
    <lineage>
        <taxon>unclassified sequences</taxon>
        <taxon>metagenomes</taxon>
        <taxon>organismal metagenomes</taxon>
    </lineage>
</organism>
<reference evidence="1" key="1">
    <citation type="journal article" date="2020" name="Nature">
        <title>Giant virus diversity and host interactions through global metagenomics.</title>
        <authorList>
            <person name="Schulz F."/>
            <person name="Roux S."/>
            <person name="Paez-Espino D."/>
            <person name="Jungbluth S."/>
            <person name="Walsh D.A."/>
            <person name="Denef V.J."/>
            <person name="McMahon K.D."/>
            <person name="Konstantinidis K.T."/>
            <person name="Eloe-Fadrosh E.A."/>
            <person name="Kyrpides N.C."/>
            <person name="Woyke T."/>
        </authorList>
    </citation>
    <scope>NUCLEOTIDE SEQUENCE</scope>
    <source>
        <strain evidence="1">GVMAG-M-3300026093-6</strain>
    </source>
</reference>
<name>A0A6C0JFH0_9ZZZZ</name>
<accession>A0A6C0JFH0</accession>
<proteinExistence type="predicted"/>